<keyword evidence="1 2" id="KW-0812">Transmembrane</keyword>
<dbReference type="EMBL" id="CM001222">
    <property type="protein sequence ID" value="AES76760.2"/>
    <property type="molecule type" value="Genomic_DNA"/>
</dbReference>
<name>G7KNK6_MEDTR</name>
<accession>G7KNK6</accession>
<reference evidence="2 4" key="1">
    <citation type="journal article" date="2011" name="Nature">
        <title>The Medicago genome provides insight into the evolution of rhizobial symbioses.</title>
        <authorList>
            <person name="Young N.D."/>
            <person name="Debelle F."/>
            <person name="Oldroyd G.E."/>
            <person name="Geurts R."/>
            <person name="Cannon S.B."/>
            <person name="Udvardi M.K."/>
            <person name="Benedito V.A."/>
            <person name="Mayer K.F."/>
            <person name="Gouzy J."/>
            <person name="Schoof H."/>
            <person name="Van de Peer Y."/>
            <person name="Proost S."/>
            <person name="Cook D.R."/>
            <person name="Meyers B.C."/>
            <person name="Spannagl M."/>
            <person name="Cheung F."/>
            <person name="De Mita S."/>
            <person name="Krishnakumar V."/>
            <person name="Gundlach H."/>
            <person name="Zhou S."/>
            <person name="Mudge J."/>
            <person name="Bharti A.K."/>
            <person name="Murray J.D."/>
            <person name="Naoumkina M.A."/>
            <person name="Rosen B."/>
            <person name="Silverstein K.A."/>
            <person name="Tang H."/>
            <person name="Rombauts S."/>
            <person name="Zhao P.X."/>
            <person name="Zhou P."/>
            <person name="Barbe V."/>
            <person name="Bardou P."/>
            <person name="Bechner M."/>
            <person name="Bellec A."/>
            <person name="Berger A."/>
            <person name="Berges H."/>
            <person name="Bidwell S."/>
            <person name="Bisseling T."/>
            <person name="Choisne N."/>
            <person name="Couloux A."/>
            <person name="Denny R."/>
            <person name="Deshpande S."/>
            <person name="Dai X."/>
            <person name="Doyle J.J."/>
            <person name="Dudez A.M."/>
            <person name="Farmer A.D."/>
            <person name="Fouteau S."/>
            <person name="Franken C."/>
            <person name="Gibelin C."/>
            <person name="Gish J."/>
            <person name="Goldstein S."/>
            <person name="Gonzalez A.J."/>
            <person name="Green P.J."/>
            <person name="Hallab A."/>
            <person name="Hartog M."/>
            <person name="Hua A."/>
            <person name="Humphray S.J."/>
            <person name="Jeong D.H."/>
            <person name="Jing Y."/>
            <person name="Jocker A."/>
            <person name="Kenton S.M."/>
            <person name="Kim D.J."/>
            <person name="Klee K."/>
            <person name="Lai H."/>
            <person name="Lang C."/>
            <person name="Lin S."/>
            <person name="Macmil S.L."/>
            <person name="Magdelenat G."/>
            <person name="Matthews L."/>
            <person name="McCorrison J."/>
            <person name="Monaghan E.L."/>
            <person name="Mun J.H."/>
            <person name="Najar F.Z."/>
            <person name="Nicholson C."/>
            <person name="Noirot C."/>
            <person name="O'Bleness M."/>
            <person name="Paule C.R."/>
            <person name="Poulain J."/>
            <person name="Prion F."/>
            <person name="Qin B."/>
            <person name="Qu C."/>
            <person name="Retzel E.F."/>
            <person name="Riddle C."/>
            <person name="Sallet E."/>
            <person name="Samain S."/>
            <person name="Samson N."/>
            <person name="Sanders I."/>
            <person name="Saurat O."/>
            <person name="Scarpelli C."/>
            <person name="Schiex T."/>
            <person name="Segurens B."/>
            <person name="Severin A.J."/>
            <person name="Sherrier D.J."/>
            <person name="Shi R."/>
            <person name="Sims S."/>
            <person name="Singer S.R."/>
            <person name="Sinharoy S."/>
            <person name="Sterck L."/>
            <person name="Viollet A."/>
            <person name="Wang B.B."/>
            <person name="Wang K."/>
            <person name="Wang M."/>
            <person name="Wang X."/>
            <person name="Warfsmann J."/>
            <person name="Weissenbach J."/>
            <person name="White D.D."/>
            <person name="White J.D."/>
            <person name="Wiley G.B."/>
            <person name="Wincker P."/>
            <person name="Xing Y."/>
            <person name="Yang L."/>
            <person name="Yao Z."/>
            <person name="Ying F."/>
            <person name="Zhai J."/>
            <person name="Zhou L."/>
            <person name="Zuber A."/>
            <person name="Denarie J."/>
            <person name="Dixon R.A."/>
            <person name="May G.D."/>
            <person name="Schwartz D.C."/>
            <person name="Rogers J."/>
            <person name="Quetier F."/>
            <person name="Town C.D."/>
            <person name="Roe B.A."/>
        </authorList>
    </citation>
    <scope>NUCLEOTIDE SEQUENCE [LARGE SCALE GENOMIC DNA]</scope>
    <source>
        <strain evidence="2">A17</strain>
        <strain evidence="3 4">cv. Jemalong A17</strain>
    </source>
</reference>
<dbReference type="Proteomes" id="UP000002051">
    <property type="component" value="Chromosome 6"/>
</dbReference>
<evidence type="ECO:0000313" key="4">
    <source>
        <dbReference type="Proteomes" id="UP000002051"/>
    </source>
</evidence>
<gene>
    <name evidence="2" type="ordered locus">MTR_6g086590</name>
</gene>
<keyword evidence="4" id="KW-1185">Reference proteome</keyword>
<evidence type="ECO:0000256" key="1">
    <source>
        <dbReference type="SAM" id="Phobius"/>
    </source>
</evidence>
<sequence length="107" mass="12740">MVKIEQCLEEWLKMTLRKSNTNSFLVKKVIKIWWTLNNFLRNDKRKSIAMNEMLWDRAVRKKVENICHAFFTEALCKNEQYVVMSLQLLLLLHLLISLKGIIPFSSL</sequence>
<accession>A0A0C3VZG2</accession>
<evidence type="ECO:0000313" key="3">
    <source>
        <dbReference type="EnsemblPlants" id="AES76760"/>
    </source>
</evidence>
<dbReference type="HOGENOM" id="CLU_2213860_0_0_1"/>
<dbReference type="PaxDb" id="3880-AES76760"/>
<reference evidence="2 4" key="2">
    <citation type="journal article" date="2014" name="BMC Genomics">
        <title>An improved genome release (version Mt4.0) for the model legume Medicago truncatula.</title>
        <authorList>
            <person name="Tang H."/>
            <person name="Krishnakumar V."/>
            <person name="Bidwell S."/>
            <person name="Rosen B."/>
            <person name="Chan A."/>
            <person name="Zhou S."/>
            <person name="Gentzbittel L."/>
            <person name="Childs K.L."/>
            <person name="Yandell M."/>
            <person name="Gundlach H."/>
            <person name="Mayer K.F."/>
            <person name="Schwartz D.C."/>
            <person name="Town C.D."/>
        </authorList>
    </citation>
    <scope>GENOME REANNOTATION</scope>
    <source>
        <strain evidence="3 4">cv. Jemalong A17</strain>
    </source>
</reference>
<feature type="transmembrane region" description="Helical" evidence="1">
    <location>
        <begin position="81"/>
        <end position="102"/>
    </location>
</feature>
<dbReference type="AlphaFoldDB" id="G7KNK6"/>
<protein>
    <submittedName>
        <fullName evidence="2">Transmembrane protein, putative</fullName>
    </submittedName>
</protein>
<keyword evidence="1" id="KW-0472">Membrane</keyword>
<evidence type="ECO:0000313" key="2">
    <source>
        <dbReference type="EMBL" id="AES76760.2"/>
    </source>
</evidence>
<keyword evidence="1" id="KW-1133">Transmembrane helix</keyword>
<reference evidence="3" key="3">
    <citation type="submission" date="2015-04" db="UniProtKB">
        <authorList>
            <consortium name="EnsemblPlants"/>
        </authorList>
    </citation>
    <scope>IDENTIFICATION</scope>
    <source>
        <strain evidence="3">cv. Jemalong A17</strain>
    </source>
</reference>
<dbReference type="EnsemblPlants" id="AES76760">
    <property type="protein sequence ID" value="AES76760"/>
    <property type="gene ID" value="MTR_6g086590"/>
</dbReference>
<organism evidence="2 4">
    <name type="scientific">Medicago truncatula</name>
    <name type="common">Barrel medic</name>
    <name type="synonym">Medicago tribuloides</name>
    <dbReference type="NCBI Taxonomy" id="3880"/>
    <lineage>
        <taxon>Eukaryota</taxon>
        <taxon>Viridiplantae</taxon>
        <taxon>Streptophyta</taxon>
        <taxon>Embryophyta</taxon>
        <taxon>Tracheophyta</taxon>
        <taxon>Spermatophyta</taxon>
        <taxon>Magnoliopsida</taxon>
        <taxon>eudicotyledons</taxon>
        <taxon>Gunneridae</taxon>
        <taxon>Pentapetalae</taxon>
        <taxon>rosids</taxon>
        <taxon>fabids</taxon>
        <taxon>Fabales</taxon>
        <taxon>Fabaceae</taxon>
        <taxon>Papilionoideae</taxon>
        <taxon>50 kb inversion clade</taxon>
        <taxon>NPAAA clade</taxon>
        <taxon>Hologalegina</taxon>
        <taxon>IRL clade</taxon>
        <taxon>Trifolieae</taxon>
        <taxon>Medicago</taxon>
    </lineage>
</organism>
<proteinExistence type="predicted"/>